<dbReference type="InterPro" id="IPR006909">
    <property type="entry name" value="Rad21/Rec8_C_eu"/>
</dbReference>
<dbReference type="PaxDb" id="4577-GRMZM2G059037_P01"/>
<dbReference type="Pfam" id="PF04824">
    <property type="entry name" value="Rad21_Rec8"/>
    <property type="match status" value="1"/>
</dbReference>
<dbReference type="EMBL" id="CM000782">
    <property type="protein sequence ID" value="AQK88803.1"/>
    <property type="molecule type" value="Genomic_DNA"/>
</dbReference>
<feature type="compositionally biased region" description="Low complexity" evidence="1">
    <location>
        <begin position="367"/>
        <end position="380"/>
    </location>
</feature>
<organism evidence="3">
    <name type="scientific">Zea mays</name>
    <name type="common">Maize</name>
    <dbReference type="NCBI Taxonomy" id="4577"/>
    <lineage>
        <taxon>Eukaryota</taxon>
        <taxon>Viridiplantae</taxon>
        <taxon>Streptophyta</taxon>
        <taxon>Embryophyta</taxon>
        <taxon>Tracheophyta</taxon>
        <taxon>Spermatophyta</taxon>
        <taxon>Magnoliopsida</taxon>
        <taxon>Liliopsida</taxon>
        <taxon>Poales</taxon>
        <taxon>Poaceae</taxon>
        <taxon>PACMAD clade</taxon>
        <taxon>Panicoideae</taxon>
        <taxon>Andropogonodae</taxon>
        <taxon>Andropogoneae</taxon>
        <taxon>Tripsacinae</taxon>
        <taxon>Zea</taxon>
    </lineage>
</organism>
<dbReference type="IntAct" id="A0A1D6MDS4">
    <property type="interactions" value="1"/>
</dbReference>
<evidence type="ECO:0000259" key="2">
    <source>
        <dbReference type="Pfam" id="PF04824"/>
    </source>
</evidence>
<dbReference type="InParanoid" id="A0A1D6MDS4"/>
<reference evidence="3" key="1">
    <citation type="submission" date="2015-12" db="EMBL/GenBank/DDBJ databases">
        <title>Update maize B73 reference genome by single molecule sequencing technologies.</title>
        <authorList>
            <consortium name="Maize Genome Sequencing Project"/>
            <person name="Ware D."/>
        </authorList>
    </citation>
    <scope>NUCLEOTIDE SEQUENCE</scope>
    <source>
        <tissue evidence="3">Seedling</tissue>
    </source>
</reference>
<dbReference type="AlphaFoldDB" id="A0A1D6MDS4"/>
<feature type="compositionally biased region" description="Polar residues" evidence="1">
    <location>
        <begin position="299"/>
        <end position="315"/>
    </location>
</feature>
<proteinExistence type="predicted"/>
<dbReference type="SUPFAM" id="SSF46785">
    <property type="entry name" value="Winged helix' DNA-binding domain"/>
    <property type="match status" value="1"/>
</dbReference>
<dbReference type="ExpressionAtlas" id="A0A1D6MDS4">
    <property type="expression patterns" value="baseline and differential"/>
</dbReference>
<dbReference type="InterPro" id="IPR036390">
    <property type="entry name" value="WH_DNA-bd_sf"/>
</dbReference>
<feature type="compositionally biased region" description="Low complexity" evidence="1">
    <location>
        <begin position="91"/>
        <end position="103"/>
    </location>
</feature>
<dbReference type="Gene3D" id="1.10.10.580">
    <property type="entry name" value="Structural maintenance of chromosome 1. Chain E"/>
    <property type="match status" value="1"/>
</dbReference>
<dbReference type="InterPro" id="IPR023093">
    <property type="entry name" value="ScpA-like_C"/>
</dbReference>
<dbReference type="FunFam" id="1.10.10.580:FF:000007">
    <property type="entry name" value="Sister chromatid cohesion 1 protein 1"/>
    <property type="match status" value="1"/>
</dbReference>
<evidence type="ECO:0000313" key="3">
    <source>
        <dbReference type="EMBL" id="AQK88803.1"/>
    </source>
</evidence>
<dbReference type="GO" id="GO:0007062">
    <property type="term" value="P:sister chromatid cohesion"/>
    <property type="evidence" value="ECO:0007669"/>
    <property type="project" value="InterPro"/>
</dbReference>
<feature type="compositionally biased region" description="Basic and acidic residues" evidence="1">
    <location>
        <begin position="50"/>
        <end position="79"/>
    </location>
</feature>
<dbReference type="eggNOG" id="KOG1213">
    <property type="taxonomic scope" value="Eukaryota"/>
</dbReference>
<sequence>MGARTPRRGANAGEGAARRGGSAQEGGREHQQGTSMPREWALACWWRQEEKPGGWKERGGLRQRQGRGEVDGGRRREGQQTDGGGSECRRLGGAAPGRVAGRGRAAGGAEPGRVWAAPATDGGEGEAPKRREAGKAREREEARPATESSSREAAKRSRSAAEGRPPVEDLTTPSRHLAAITESSLAGGPEDQEEQKMKQQPPKASKRKARWEVPRVIMDNNQMMIPGNIYQTWLKDASSLVSKRRKLNSNFNFIRSTKISDLMHIPPVALISHDNLFSELCYPKPLMQLWKDCTEVKSTKASSGGQRSSSQEPQPKNSPPQAGGEYEMETGGLPMDLTDGIEKLRANMSAKYDRAYNILHSDHSVTPGSPGLSRRSASSSGGSGSAFIQLDPEVQLPSGSGRSKRGQHSSARSLGNLDTVEEDFPLEQEVRDFKMRRLSDYVPTPDLLEETEPTQTPYERRSNPMDKITETIQSHLKLHFDTPGVPQSESLSHLAHGMTKARAARLFYQIAVLATCDYIKVTQLERKGDELYGDILISRGLKM</sequence>
<dbReference type="InterPro" id="IPR039781">
    <property type="entry name" value="Rad21/Rec8-like"/>
</dbReference>
<dbReference type="STRING" id="4577.A0A1D6MDS4"/>
<feature type="region of interest" description="Disordered" evidence="1">
    <location>
        <begin position="299"/>
        <end position="337"/>
    </location>
</feature>
<feature type="domain" description="Rad21/Rec8-like protein C-terminal eukaryotic" evidence="2">
    <location>
        <begin position="487"/>
        <end position="543"/>
    </location>
</feature>
<name>A0A1D6MDS4_MAIZE</name>
<protein>
    <submittedName>
        <fullName evidence="3">Absence of first division1</fullName>
    </submittedName>
</protein>
<evidence type="ECO:0000256" key="1">
    <source>
        <dbReference type="SAM" id="MobiDB-lite"/>
    </source>
</evidence>
<dbReference type="GO" id="GO:0008278">
    <property type="term" value="C:cohesin complex"/>
    <property type="evidence" value="ECO:0007669"/>
    <property type="project" value="InterPro"/>
</dbReference>
<dbReference type="PANTHER" id="PTHR12585">
    <property type="entry name" value="SCC1 / RAD21 FAMILY MEMBER"/>
    <property type="match status" value="1"/>
</dbReference>
<feature type="region of interest" description="Disordered" evidence="1">
    <location>
        <begin position="362"/>
        <end position="420"/>
    </location>
</feature>
<feature type="compositionally biased region" description="Basic and acidic residues" evidence="1">
    <location>
        <begin position="126"/>
        <end position="167"/>
    </location>
</feature>
<accession>A0A1D6MDS4</accession>
<dbReference type="PANTHER" id="PTHR12585:SF64">
    <property type="entry name" value="SISTER CHROMATID COHESION 1 PROTEIN 1"/>
    <property type="match status" value="1"/>
</dbReference>
<gene>
    <name evidence="3" type="ORF">ZEAMMB73_Zm00001d039133</name>
</gene>
<feature type="compositionally biased region" description="Low complexity" evidence="1">
    <location>
        <begin position="8"/>
        <end position="22"/>
    </location>
</feature>
<feature type="region of interest" description="Disordered" evidence="1">
    <location>
        <begin position="50"/>
        <end position="209"/>
    </location>
</feature>
<feature type="region of interest" description="Disordered" evidence="1">
    <location>
        <begin position="1"/>
        <end position="38"/>
    </location>
</feature>